<gene>
    <name evidence="1" type="ORF">DICPUDRAFT_153066</name>
</gene>
<dbReference type="AlphaFoldDB" id="F0ZMZ1"/>
<dbReference type="VEuPathDB" id="AmoebaDB:DICPUDRAFT_153066"/>
<dbReference type="RefSeq" id="XP_003288779.1">
    <property type="nucleotide sequence ID" value="XM_003288731.1"/>
</dbReference>
<accession>F0ZMZ1</accession>
<dbReference type="KEGG" id="dpp:DICPUDRAFT_153066"/>
<reference evidence="2" key="1">
    <citation type="journal article" date="2011" name="Genome Biol.">
        <title>Comparative genomics of the social amoebae Dictyostelium discoideum and Dictyostelium purpureum.</title>
        <authorList>
            <consortium name="US DOE Joint Genome Institute (JGI-PGF)"/>
            <person name="Sucgang R."/>
            <person name="Kuo A."/>
            <person name="Tian X."/>
            <person name="Salerno W."/>
            <person name="Parikh A."/>
            <person name="Feasley C.L."/>
            <person name="Dalin E."/>
            <person name="Tu H."/>
            <person name="Huang E."/>
            <person name="Barry K."/>
            <person name="Lindquist E."/>
            <person name="Shapiro H."/>
            <person name="Bruce D."/>
            <person name="Schmutz J."/>
            <person name="Salamov A."/>
            <person name="Fey P."/>
            <person name="Gaudet P."/>
            <person name="Anjard C."/>
            <person name="Babu M.M."/>
            <person name="Basu S."/>
            <person name="Bushmanova Y."/>
            <person name="van der Wel H."/>
            <person name="Katoh-Kurasawa M."/>
            <person name="Dinh C."/>
            <person name="Coutinho P.M."/>
            <person name="Saito T."/>
            <person name="Elias M."/>
            <person name="Schaap P."/>
            <person name="Kay R.R."/>
            <person name="Henrissat B."/>
            <person name="Eichinger L."/>
            <person name="Rivero F."/>
            <person name="Putnam N.H."/>
            <person name="West C.M."/>
            <person name="Loomis W.F."/>
            <person name="Chisholm R.L."/>
            <person name="Shaulsky G."/>
            <person name="Strassmann J.E."/>
            <person name="Queller D.C."/>
            <person name="Kuspa A."/>
            <person name="Grigoriev I.V."/>
        </authorList>
    </citation>
    <scope>NUCLEOTIDE SEQUENCE [LARGE SCALE GENOMIC DNA]</scope>
    <source>
        <strain evidence="2">QSDP1</strain>
    </source>
</reference>
<dbReference type="Proteomes" id="UP000001064">
    <property type="component" value="Unassembled WGS sequence"/>
</dbReference>
<evidence type="ECO:0000313" key="2">
    <source>
        <dbReference type="Proteomes" id="UP000001064"/>
    </source>
</evidence>
<protein>
    <submittedName>
        <fullName evidence="1">Uncharacterized protein</fullName>
    </submittedName>
</protein>
<evidence type="ECO:0000313" key="1">
    <source>
        <dbReference type="EMBL" id="EGC34694.1"/>
    </source>
</evidence>
<keyword evidence="2" id="KW-1185">Reference proteome</keyword>
<sequence length="84" mass="9595">MNNYIIFKYLLPVNKFVYRIDFSFGPGSLVTEYFKLVSIFETSNGKTRAEALYLKLLLSPSTKPYGNIIDFGSELPTLIFSDVK</sequence>
<proteinExistence type="predicted"/>
<dbReference type="InParanoid" id="F0ZMZ1"/>
<organism evidence="1 2">
    <name type="scientific">Dictyostelium purpureum</name>
    <name type="common">Slime mold</name>
    <dbReference type="NCBI Taxonomy" id="5786"/>
    <lineage>
        <taxon>Eukaryota</taxon>
        <taxon>Amoebozoa</taxon>
        <taxon>Evosea</taxon>
        <taxon>Eumycetozoa</taxon>
        <taxon>Dictyostelia</taxon>
        <taxon>Dictyosteliales</taxon>
        <taxon>Dictyosteliaceae</taxon>
        <taxon>Dictyostelium</taxon>
    </lineage>
</organism>
<dbReference type="EMBL" id="GL871087">
    <property type="protein sequence ID" value="EGC34694.1"/>
    <property type="molecule type" value="Genomic_DNA"/>
</dbReference>
<name>F0ZMZ1_DICPU</name>
<dbReference type="GeneID" id="10499318"/>